<comment type="caution">
    <text evidence="3">The sequence shown here is derived from an EMBL/GenBank/DDBJ whole genome shotgun (WGS) entry which is preliminary data.</text>
</comment>
<organism evidence="3 4">
    <name type="scientific">Pedobacter kyonggii</name>
    <dbReference type="NCBI Taxonomy" id="1926871"/>
    <lineage>
        <taxon>Bacteria</taxon>
        <taxon>Pseudomonadati</taxon>
        <taxon>Bacteroidota</taxon>
        <taxon>Sphingobacteriia</taxon>
        <taxon>Sphingobacteriales</taxon>
        <taxon>Sphingobacteriaceae</taxon>
        <taxon>Pedobacter</taxon>
    </lineage>
</organism>
<evidence type="ECO:0000313" key="4">
    <source>
        <dbReference type="Proteomes" id="UP000291819"/>
    </source>
</evidence>
<dbReference type="OrthoDB" id="396512at2"/>
<feature type="domain" description="Glycosyltransferase 2-like" evidence="2">
    <location>
        <begin position="18"/>
        <end position="129"/>
    </location>
</feature>
<reference evidence="3 4" key="1">
    <citation type="submission" date="2019-02" db="EMBL/GenBank/DDBJ databases">
        <title>Pedobacter kyonggii whole genome sequence analysis.</title>
        <authorList>
            <person name="Dahal R.H."/>
        </authorList>
    </citation>
    <scope>NUCLEOTIDE SEQUENCE [LARGE SCALE GENOMIC DNA]</scope>
    <source>
        <strain evidence="3 4">K-4-11-1</strain>
    </source>
</reference>
<dbReference type="InterPro" id="IPR001173">
    <property type="entry name" value="Glyco_trans_2-like"/>
</dbReference>
<protein>
    <submittedName>
        <fullName evidence="3">Glycosyltransferase family 2 protein</fullName>
    </submittedName>
</protein>
<dbReference type="Pfam" id="PF00535">
    <property type="entry name" value="Glycos_transf_2"/>
    <property type="match status" value="1"/>
</dbReference>
<keyword evidence="3" id="KW-0808">Transferase</keyword>
<name>A0A4Q9HEZ9_9SPHI</name>
<dbReference type="Proteomes" id="UP000291819">
    <property type="component" value="Unassembled WGS sequence"/>
</dbReference>
<proteinExistence type="predicted"/>
<gene>
    <name evidence="3" type="ORF">EYS08_08165</name>
</gene>
<keyword evidence="1" id="KW-1133">Transmembrane helix</keyword>
<keyword evidence="1" id="KW-0472">Membrane</keyword>
<dbReference type="PANTHER" id="PTHR22916">
    <property type="entry name" value="GLYCOSYLTRANSFERASE"/>
    <property type="match status" value="1"/>
</dbReference>
<sequence length="405" mass="46067">MILAGYCNINFMSQPLLSIIIATKNRSKYCFESVKSILLALGANCELAIQDNSDTNELEQLLDNIADPRIKYNYTNSALSFVANFNQAMENSTGKFFCILGDDDSITPDILNIVEWMDHNHIESVCSANNVEYIWPNDKIERYKDGELNIPPYSGTKKRLDLLDSLHKLIVLDGTLNYQSYCLPRTYHGIVKRSVFDLVKHKTGHYFGGLTPDIYSTIALTCITKEHYVIDYPFTIAGACPASASVANMTGGHSGRLDDAPHFRNRGDYVWEAEIPKYYSVETIWAETALKALREMGENTLASRINLYKFLTYGIYANRKYIFRLTLSETMNLYKVLNMNQVAFYGKLYISIAYVVGAGLLKKGFKKLTSKRSPIFSKKRINDLNQAIYEVNQYLLSNKITFKDE</sequence>
<dbReference type="Gene3D" id="3.90.550.10">
    <property type="entry name" value="Spore Coat Polysaccharide Biosynthesis Protein SpsA, Chain A"/>
    <property type="match status" value="1"/>
</dbReference>
<evidence type="ECO:0000256" key="1">
    <source>
        <dbReference type="SAM" id="Phobius"/>
    </source>
</evidence>
<dbReference type="GO" id="GO:0016758">
    <property type="term" value="F:hexosyltransferase activity"/>
    <property type="evidence" value="ECO:0007669"/>
    <property type="project" value="UniProtKB-ARBA"/>
</dbReference>
<keyword evidence="1" id="KW-0812">Transmembrane</keyword>
<dbReference type="AlphaFoldDB" id="A0A4Q9HEZ9"/>
<dbReference type="PANTHER" id="PTHR22916:SF3">
    <property type="entry name" value="UDP-GLCNAC:BETAGAL BETA-1,3-N-ACETYLGLUCOSAMINYLTRANSFERASE-LIKE PROTEIN 1"/>
    <property type="match status" value="1"/>
</dbReference>
<dbReference type="SUPFAM" id="SSF53448">
    <property type="entry name" value="Nucleotide-diphospho-sugar transferases"/>
    <property type="match status" value="1"/>
</dbReference>
<keyword evidence="4" id="KW-1185">Reference proteome</keyword>
<dbReference type="EMBL" id="SIXF01000005">
    <property type="protein sequence ID" value="TBO43307.1"/>
    <property type="molecule type" value="Genomic_DNA"/>
</dbReference>
<accession>A0A4Q9HEZ9</accession>
<feature type="transmembrane region" description="Helical" evidence="1">
    <location>
        <begin position="342"/>
        <end position="361"/>
    </location>
</feature>
<evidence type="ECO:0000259" key="2">
    <source>
        <dbReference type="Pfam" id="PF00535"/>
    </source>
</evidence>
<dbReference type="InterPro" id="IPR029044">
    <property type="entry name" value="Nucleotide-diphossugar_trans"/>
</dbReference>
<evidence type="ECO:0000313" key="3">
    <source>
        <dbReference type="EMBL" id="TBO43307.1"/>
    </source>
</evidence>